<evidence type="ECO:0000256" key="3">
    <source>
        <dbReference type="SAM" id="MobiDB-lite"/>
    </source>
</evidence>
<dbReference type="GO" id="GO:0008270">
    <property type="term" value="F:zinc ion binding"/>
    <property type="evidence" value="ECO:0007669"/>
    <property type="project" value="UniProtKB-KW"/>
</dbReference>
<dbReference type="HOGENOM" id="CLU_033743_4_0_1"/>
<name>A0A0C3PTQ1_PISTI</name>
<organism evidence="5 6">
    <name type="scientific">Pisolithus tinctorius Marx 270</name>
    <dbReference type="NCBI Taxonomy" id="870435"/>
    <lineage>
        <taxon>Eukaryota</taxon>
        <taxon>Fungi</taxon>
        <taxon>Dikarya</taxon>
        <taxon>Basidiomycota</taxon>
        <taxon>Agaricomycotina</taxon>
        <taxon>Agaricomycetes</taxon>
        <taxon>Agaricomycetidae</taxon>
        <taxon>Boletales</taxon>
        <taxon>Sclerodermatineae</taxon>
        <taxon>Pisolithaceae</taxon>
        <taxon>Pisolithus</taxon>
    </lineage>
</organism>
<proteinExistence type="predicted"/>
<evidence type="ECO:0000313" key="6">
    <source>
        <dbReference type="Proteomes" id="UP000054217"/>
    </source>
</evidence>
<dbReference type="Proteomes" id="UP000054217">
    <property type="component" value="Unassembled WGS sequence"/>
</dbReference>
<dbReference type="GO" id="GO:0006397">
    <property type="term" value="P:mRNA processing"/>
    <property type="evidence" value="ECO:0007669"/>
    <property type="project" value="UniProtKB-KW"/>
</dbReference>
<keyword evidence="2" id="KW-0863">Zinc-finger</keyword>
<keyword evidence="1" id="KW-0507">mRNA processing</keyword>
<dbReference type="SUPFAM" id="SSF57756">
    <property type="entry name" value="Retrovirus zinc finger-like domains"/>
    <property type="match status" value="1"/>
</dbReference>
<dbReference type="AlphaFoldDB" id="A0A0C3PTQ1"/>
<accession>A0A0C3PTQ1</accession>
<evidence type="ECO:0000259" key="4">
    <source>
        <dbReference type="PROSITE" id="PS50158"/>
    </source>
</evidence>
<feature type="compositionally biased region" description="Low complexity" evidence="3">
    <location>
        <begin position="78"/>
        <end position="103"/>
    </location>
</feature>
<protein>
    <recommendedName>
        <fullName evidence="4">CCHC-type domain-containing protein</fullName>
    </recommendedName>
</protein>
<evidence type="ECO:0000256" key="1">
    <source>
        <dbReference type="ARBA" id="ARBA00022664"/>
    </source>
</evidence>
<keyword evidence="2" id="KW-0862">Zinc</keyword>
<reference evidence="5 6" key="1">
    <citation type="submission" date="2014-04" db="EMBL/GenBank/DDBJ databases">
        <authorList>
            <consortium name="DOE Joint Genome Institute"/>
            <person name="Kuo A."/>
            <person name="Kohler A."/>
            <person name="Costa M.D."/>
            <person name="Nagy L.G."/>
            <person name="Floudas D."/>
            <person name="Copeland A."/>
            <person name="Barry K.W."/>
            <person name="Cichocki N."/>
            <person name="Veneault-Fourrey C."/>
            <person name="LaButti K."/>
            <person name="Lindquist E.A."/>
            <person name="Lipzen A."/>
            <person name="Lundell T."/>
            <person name="Morin E."/>
            <person name="Murat C."/>
            <person name="Sun H."/>
            <person name="Tunlid A."/>
            <person name="Henrissat B."/>
            <person name="Grigoriev I.V."/>
            <person name="Hibbett D.S."/>
            <person name="Martin F."/>
            <person name="Nordberg H.P."/>
            <person name="Cantor M.N."/>
            <person name="Hua S.X."/>
        </authorList>
    </citation>
    <scope>NUCLEOTIDE SEQUENCE [LARGE SCALE GENOMIC DNA]</scope>
    <source>
        <strain evidence="5 6">Marx 270</strain>
    </source>
</reference>
<dbReference type="PROSITE" id="PS50158">
    <property type="entry name" value="ZF_CCHC"/>
    <property type="match status" value="1"/>
</dbReference>
<dbReference type="OrthoDB" id="2688047at2759"/>
<dbReference type="InParanoid" id="A0A0C3PTQ1"/>
<sequence length="162" mass="17774">ASQVQGYGDGTLCHFFYTGLPDHIKDEVCQVGKPRTLHKLHHLAQEIDMHYWEHKEEVQWSSKHQGSSSGNKLKKSKTGNSSRNGNSGNQSSAKTTSTSQTGSNTPKLDSSKLGKEGKLTLEECKCHRDNNLCMFCGGTGHFADKCPKKARKAKAHTVATSE</sequence>
<feature type="domain" description="CCHC-type" evidence="4">
    <location>
        <begin position="133"/>
        <end position="148"/>
    </location>
</feature>
<dbReference type="InterPro" id="IPR036875">
    <property type="entry name" value="Znf_CCHC_sf"/>
</dbReference>
<feature type="non-terminal residue" evidence="5">
    <location>
        <position position="162"/>
    </location>
</feature>
<dbReference type="GO" id="GO:0003676">
    <property type="term" value="F:nucleic acid binding"/>
    <property type="evidence" value="ECO:0007669"/>
    <property type="project" value="InterPro"/>
</dbReference>
<gene>
    <name evidence="5" type="ORF">M404DRAFT_90848</name>
</gene>
<keyword evidence="6" id="KW-1185">Reference proteome</keyword>
<evidence type="ECO:0000256" key="2">
    <source>
        <dbReference type="PROSITE-ProRule" id="PRU00047"/>
    </source>
</evidence>
<reference evidence="6" key="2">
    <citation type="submission" date="2015-01" db="EMBL/GenBank/DDBJ databases">
        <title>Evolutionary Origins and Diversification of the Mycorrhizal Mutualists.</title>
        <authorList>
            <consortium name="DOE Joint Genome Institute"/>
            <consortium name="Mycorrhizal Genomics Consortium"/>
            <person name="Kohler A."/>
            <person name="Kuo A."/>
            <person name="Nagy L.G."/>
            <person name="Floudas D."/>
            <person name="Copeland A."/>
            <person name="Barry K.W."/>
            <person name="Cichocki N."/>
            <person name="Veneault-Fourrey C."/>
            <person name="LaButti K."/>
            <person name="Lindquist E.A."/>
            <person name="Lipzen A."/>
            <person name="Lundell T."/>
            <person name="Morin E."/>
            <person name="Murat C."/>
            <person name="Riley R."/>
            <person name="Ohm R."/>
            <person name="Sun H."/>
            <person name="Tunlid A."/>
            <person name="Henrissat B."/>
            <person name="Grigoriev I.V."/>
            <person name="Hibbett D.S."/>
            <person name="Martin F."/>
        </authorList>
    </citation>
    <scope>NUCLEOTIDE SEQUENCE [LARGE SCALE GENOMIC DNA]</scope>
    <source>
        <strain evidence="6">Marx 270</strain>
    </source>
</reference>
<feature type="region of interest" description="Disordered" evidence="3">
    <location>
        <begin position="59"/>
        <end position="114"/>
    </location>
</feature>
<evidence type="ECO:0000313" key="5">
    <source>
        <dbReference type="EMBL" id="KIO12109.1"/>
    </source>
</evidence>
<dbReference type="EMBL" id="KN831948">
    <property type="protein sequence ID" value="KIO12109.1"/>
    <property type="molecule type" value="Genomic_DNA"/>
</dbReference>
<dbReference type="InterPro" id="IPR001878">
    <property type="entry name" value="Znf_CCHC"/>
</dbReference>
<feature type="non-terminal residue" evidence="5">
    <location>
        <position position="1"/>
    </location>
</feature>
<keyword evidence="2" id="KW-0479">Metal-binding</keyword>
<dbReference type="Gene3D" id="4.10.60.10">
    <property type="entry name" value="Zinc finger, CCHC-type"/>
    <property type="match status" value="1"/>
</dbReference>